<dbReference type="AlphaFoldDB" id="A0A4U7JGT7"/>
<accession>A0A4U7JGT7</accession>
<dbReference type="OrthoDB" id="2083791at2"/>
<dbReference type="KEGG" id="rher:EHE19_005030"/>
<sequence>MSSREILIRNSNIYFNIDDNTTKRYYIFNWKTKHNAQRVKITASINIDKNVDEEMNYDNNIDTAPIYQSASTQLTDKYLDYDVFSKEFELDINDSNILEAKIDEPTPKGYLFNSNWISSTTGDLSWNLEDKYGLVKDSKLNDINNQYGAINDSSNNIIRMPVVRWITNRLGFGYSKSTGIYSNKGDLKYTGDNKDNGKAPQIDFSISTFGNISRNAENKYYTGYYYHSHSDSCYTETTNSEGKKTRTRTCGESEGDHYYGYTTETVTQRADFLPKPVKDNVRIQALIYNGSSLPLQDYSDDIGVTKSNGGWDNTLIWEGDRYQIPVTRYMRELDVMDQTISLVETPGNYGKTRTFQHLDQAK</sequence>
<evidence type="ECO:0000313" key="1">
    <source>
        <dbReference type="EMBL" id="QNU67826.1"/>
    </source>
</evidence>
<organism evidence="1 2">
    <name type="scientific">Ruminiclostridium herbifermentans</name>
    <dbReference type="NCBI Taxonomy" id="2488810"/>
    <lineage>
        <taxon>Bacteria</taxon>
        <taxon>Bacillati</taxon>
        <taxon>Bacillota</taxon>
        <taxon>Clostridia</taxon>
        <taxon>Eubacteriales</taxon>
        <taxon>Oscillospiraceae</taxon>
        <taxon>Ruminiclostridium</taxon>
    </lineage>
</organism>
<dbReference type="EMBL" id="CP061336">
    <property type="protein sequence ID" value="QNU67826.1"/>
    <property type="molecule type" value="Genomic_DNA"/>
</dbReference>
<protein>
    <submittedName>
        <fullName evidence="1">Uncharacterized protein</fullName>
    </submittedName>
</protein>
<reference evidence="1 2" key="1">
    <citation type="submission" date="2020-09" db="EMBL/GenBank/DDBJ databases">
        <title>Characterization and genome sequencing of Ruminiclostridium sp. nov. MA18.</title>
        <authorList>
            <person name="Rettenmaier R."/>
            <person name="Kowollik M.-L."/>
            <person name="Liebl W."/>
            <person name="Zverlov V."/>
        </authorList>
    </citation>
    <scope>NUCLEOTIDE SEQUENCE [LARGE SCALE GENOMIC DNA]</scope>
    <source>
        <strain evidence="1 2">MA18</strain>
    </source>
</reference>
<dbReference type="RefSeq" id="WP_137698097.1">
    <property type="nucleotide sequence ID" value="NZ_CP061336.1"/>
</dbReference>
<gene>
    <name evidence="1" type="ORF">EHE19_005030</name>
</gene>
<evidence type="ECO:0000313" key="2">
    <source>
        <dbReference type="Proteomes" id="UP000306409"/>
    </source>
</evidence>
<name>A0A4U7JGT7_9FIRM</name>
<keyword evidence="2" id="KW-1185">Reference proteome</keyword>
<dbReference type="Proteomes" id="UP000306409">
    <property type="component" value="Chromosome"/>
</dbReference>
<proteinExistence type="predicted"/>